<reference evidence="2" key="1">
    <citation type="submission" date="2017-09" db="EMBL/GenBank/DDBJ databases">
        <title>Depth-based differentiation of microbial function through sediment-hosted aquifers and enrichment of novel symbionts in the deep terrestrial subsurface.</title>
        <authorList>
            <person name="Probst A.J."/>
            <person name="Ladd B."/>
            <person name="Jarett J.K."/>
            <person name="Geller-Mcgrath D.E."/>
            <person name="Sieber C.M.K."/>
            <person name="Emerson J.B."/>
            <person name="Anantharaman K."/>
            <person name="Thomas B.C."/>
            <person name="Malmstrom R."/>
            <person name="Stieglmeier M."/>
            <person name="Klingl A."/>
            <person name="Woyke T."/>
            <person name="Ryan C.M."/>
            <person name="Banfield J.F."/>
        </authorList>
    </citation>
    <scope>NUCLEOTIDE SEQUENCE [LARGE SCALE GENOMIC DNA]</scope>
</reference>
<sequence length="111" mass="12852">MDVDLVVRSVNELGFPEGALYDTIIARARERGLDLCPAEVDPQLKLQYTDQPMDEWLHIAMEPITDMIGNLRIFFVGHDEDGRWLSTDRCSPDIVWCSFNRFLFVRLHKVA</sequence>
<evidence type="ECO:0000313" key="1">
    <source>
        <dbReference type="EMBL" id="PIT92392.1"/>
    </source>
</evidence>
<protein>
    <submittedName>
        <fullName evidence="1">Uncharacterized protein</fullName>
    </submittedName>
</protein>
<evidence type="ECO:0000313" key="2">
    <source>
        <dbReference type="Proteomes" id="UP000228635"/>
    </source>
</evidence>
<organism evidence="1 2">
    <name type="scientific">Candidatus Harrisonbacteria bacterium CG10_big_fil_rev_8_21_14_0_10_42_17</name>
    <dbReference type="NCBI Taxonomy" id="1974584"/>
    <lineage>
        <taxon>Bacteria</taxon>
        <taxon>Candidatus Harrisoniibacteriota</taxon>
    </lineage>
</organism>
<dbReference type="Proteomes" id="UP000228635">
    <property type="component" value="Unassembled WGS sequence"/>
</dbReference>
<dbReference type="EMBL" id="PFBA01000024">
    <property type="protein sequence ID" value="PIT92392.1"/>
    <property type="molecule type" value="Genomic_DNA"/>
</dbReference>
<accession>A0A2M6WHZ1</accession>
<dbReference type="AlphaFoldDB" id="A0A2M6WHZ1"/>
<gene>
    <name evidence="1" type="ORF">COU08_02710</name>
</gene>
<comment type="caution">
    <text evidence="1">The sequence shown here is derived from an EMBL/GenBank/DDBJ whole genome shotgun (WGS) entry which is preliminary data.</text>
</comment>
<name>A0A2M6WHZ1_9BACT</name>
<proteinExistence type="predicted"/>